<dbReference type="InParanoid" id="A0A7M7JQI6"/>
<dbReference type="Pfam" id="PF15353">
    <property type="entry name" value="HECA_N"/>
    <property type="match status" value="1"/>
</dbReference>
<dbReference type="FunCoup" id="A0A7M7JQI6">
    <property type="interactions" value="513"/>
</dbReference>
<dbReference type="OMA" id="NHDIQRR"/>
<feature type="region of interest" description="Disordered" evidence="1">
    <location>
        <begin position="158"/>
        <end position="178"/>
    </location>
</feature>
<evidence type="ECO:0000313" key="4">
    <source>
        <dbReference type="EnsemblMetazoa" id="XP_022655663"/>
    </source>
</evidence>
<dbReference type="KEGG" id="vde:111248127"/>
<protein>
    <recommendedName>
        <fullName evidence="6">Headcase protein</fullName>
    </recommendedName>
</protein>
<keyword evidence="5" id="KW-1185">Reference proteome</keyword>
<dbReference type="InterPro" id="IPR054537">
    <property type="entry name" value="HECA_N"/>
</dbReference>
<sequence>MTAVAQRVVSFAIANKTIPFGLMPTNQADPNVRTLIQAVAGRAIGGQQIVQFDTAGDCCVPTGCKAPLSTDDLSNAVRVVCTNTDCRAEYMHRECFEQWQSSLLGCLPKTAGGRNWTEKQRLQYIWSKKASNYIVKACACKCNKGQLRKDLDWIPPVADEKKKRGRKKKQNEKTVLGSSQGIVATTRVSAAAYGGQLVQVGQQQQQQYSNRHQNNHHHQQLQHQQLINQDRMRSSSISSTGSTGCSPPMTPDQFASPIPRSPVNPFFNSSRSGNYEKLNPHSQQEVQLFSRRQDYSAFNCLPRTKINSYMIKVEDDDRSDDIRTYILTTLAQQRTTRLPCCLCHSSLEIYDQFPIVDGLMFLSPRQHSPGSVSMAAGRRDMNGISQTQYLNAVCMTCLDGDWQTLRCVSCHQKWAGSPHIIGGLYCYDVFAAQPCCEDRLRCNRCEQIIMTLSDPEKKYFFSDYSHNVACPNCRLVDFHFVKPLNIMYNFN</sequence>
<feature type="domain" description="Headcase middle" evidence="3">
    <location>
        <begin position="284"/>
        <end position="484"/>
    </location>
</feature>
<dbReference type="PANTHER" id="PTHR13425">
    <property type="entry name" value="HEADCASE PROTEIN"/>
    <property type="match status" value="1"/>
</dbReference>
<dbReference type="SUPFAM" id="SSF48695">
    <property type="entry name" value="Multiheme cytochromes"/>
    <property type="match status" value="1"/>
</dbReference>
<dbReference type="Proteomes" id="UP000594260">
    <property type="component" value="Unplaced"/>
</dbReference>
<dbReference type="PANTHER" id="PTHR13425:SF3">
    <property type="entry name" value="HEADCASE PROTEIN HOMOLOG"/>
    <property type="match status" value="1"/>
</dbReference>
<feature type="region of interest" description="Disordered" evidence="1">
    <location>
        <begin position="203"/>
        <end position="273"/>
    </location>
</feature>
<dbReference type="CTD" id="51696"/>
<feature type="compositionally biased region" description="Low complexity" evidence="1">
    <location>
        <begin position="221"/>
        <end position="246"/>
    </location>
</feature>
<organism evidence="4 5">
    <name type="scientific">Varroa destructor</name>
    <name type="common">Honeybee mite</name>
    <dbReference type="NCBI Taxonomy" id="109461"/>
    <lineage>
        <taxon>Eukaryota</taxon>
        <taxon>Metazoa</taxon>
        <taxon>Ecdysozoa</taxon>
        <taxon>Arthropoda</taxon>
        <taxon>Chelicerata</taxon>
        <taxon>Arachnida</taxon>
        <taxon>Acari</taxon>
        <taxon>Parasitiformes</taxon>
        <taxon>Mesostigmata</taxon>
        <taxon>Gamasina</taxon>
        <taxon>Dermanyssoidea</taxon>
        <taxon>Varroidae</taxon>
        <taxon>Varroa</taxon>
    </lineage>
</organism>
<dbReference type="EnsemblMetazoa" id="XM_022799928">
    <property type="protein sequence ID" value="XP_022655663"/>
    <property type="gene ID" value="LOC111248127"/>
</dbReference>
<feature type="domain" description="Headcase N-terminal" evidence="2">
    <location>
        <begin position="57"/>
        <end position="153"/>
    </location>
</feature>
<evidence type="ECO:0008006" key="6">
    <source>
        <dbReference type="Google" id="ProtNLM"/>
    </source>
</evidence>
<reference evidence="4" key="1">
    <citation type="submission" date="2021-01" db="UniProtKB">
        <authorList>
            <consortium name="EnsemblMetazoa"/>
        </authorList>
    </citation>
    <scope>IDENTIFICATION</scope>
</reference>
<proteinExistence type="predicted"/>
<dbReference type="InterPro" id="IPR026066">
    <property type="entry name" value="Headcase"/>
</dbReference>
<name>A0A7M7JQI6_VARDE</name>
<dbReference type="OrthoDB" id="10012848at2759"/>
<feature type="compositionally biased region" description="Low complexity" evidence="1">
    <location>
        <begin position="203"/>
        <end position="212"/>
    </location>
</feature>
<evidence type="ECO:0000313" key="5">
    <source>
        <dbReference type="Proteomes" id="UP000594260"/>
    </source>
</evidence>
<dbReference type="GeneID" id="111248127"/>
<accession>A0A7M7JQI6</accession>
<evidence type="ECO:0000256" key="1">
    <source>
        <dbReference type="SAM" id="MobiDB-lite"/>
    </source>
</evidence>
<dbReference type="AlphaFoldDB" id="A0A7M7JQI6"/>
<dbReference type="InterPro" id="IPR031947">
    <property type="entry name" value="Headcase_mid"/>
</dbReference>
<dbReference type="InterPro" id="IPR036280">
    <property type="entry name" value="Multihaem_cyt_sf"/>
</dbReference>
<evidence type="ECO:0000259" key="2">
    <source>
        <dbReference type="Pfam" id="PF15353"/>
    </source>
</evidence>
<dbReference type="Pfam" id="PF16002">
    <property type="entry name" value="Headcase"/>
    <property type="match status" value="1"/>
</dbReference>
<evidence type="ECO:0000259" key="3">
    <source>
        <dbReference type="Pfam" id="PF16002"/>
    </source>
</evidence>
<dbReference type="RefSeq" id="XP_022655663.1">
    <property type="nucleotide sequence ID" value="XM_022799928.1"/>
</dbReference>